<proteinExistence type="predicted"/>
<dbReference type="AlphaFoldDB" id="A0A5C6RI86"/>
<dbReference type="Pfam" id="PF13584">
    <property type="entry name" value="BatD"/>
    <property type="match status" value="1"/>
</dbReference>
<dbReference type="PANTHER" id="PTHR40940">
    <property type="entry name" value="PROTEIN BATD-RELATED"/>
    <property type="match status" value="1"/>
</dbReference>
<evidence type="ECO:0000313" key="3">
    <source>
        <dbReference type="Proteomes" id="UP000321580"/>
    </source>
</evidence>
<reference evidence="2 3" key="1">
    <citation type="submission" date="2019-08" db="EMBL/GenBank/DDBJ databases">
        <title>Genome of Phaeodactylibacter luteus.</title>
        <authorList>
            <person name="Bowman J.P."/>
        </authorList>
    </citation>
    <scope>NUCLEOTIDE SEQUENCE [LARGE SCALE GENOMIC DNA]</scope>
    <source>
        <strain evidence="2 3">KCTC 42180</strain>
    </source>
</reference>
<dbReference type="Proteomes" id="UP000321580">
    <property type="component" value="Unassembled WGS sequence"/>
</dbReference>
<feature type="region of interest" description="Disordered" evidence="1">
    <location>
        <begin position="189"/>
        <end position="213"/>
    </location>
</feature>
<dbReference type="RefSeq" id="WP_147168956.1">
    <property type="nucleotide sequence ID" value="NZ_VOOR01000049.1"/>
</dbReference>
<gene>
    <name evidence="2" type="ORF">FRY97_17970</name>
</gene>
<sequence>MKTSIFLFSALISLVSLQAQDRPGEVRFTVEVSTDSLLMGNALQVRFTVENGQPEDFEAPYFTGFEVASGPNYTSSMSIVNGQAAQKVSYTYLLLPREVGNYFIEPASVRVDGQILESIPMEVIVVPNPDGAQQSHQMPELQQAPHFNMPGLNGFGFEGFGFPDFGEMPDPSSLFFNLQEHPAFKDLMERMQPPQPHEAPQAPKKKQRKTYKL</sequence>
<accession>A0A5C6RI86</accession>
<dbReference type="InterPro" id="IPR025738">
    <property type="entry name" value="BatD"/>
</dbReference>
<protein>
    <submittedName>
        <fullName evidence="2">Protein BatD</fullName>
    </submittedName>
</protein>
<dbReference type="PANTHER" id="PTHR40940:SF2">
    <property type="entry name" value="BATD"/>
    <property type="match status" value="1"/>
</dbReference>
<organism evidence="2 3">
    <name type="scientific">Phaeodactylibacter luteus</name>
    <dbReference type="NCBI Taxonomy" id="1564516"/>
    <lineage>
        <taxon>Bacteria</taxon>
        <taxon>Pseudomonadati</taxon>
        <taxon>Bacteroidota</taxon>
        <taxon>Saprospiria</taxon>
        <taxon>Saprospirales</taxon>
        <taxon>Haliscomenobacteraceae</taxon>
        <taxon>Phaeodactylibacter</taxon>
    </lineage>
</organism>
<keyword evidence="3" id="KW-1185">Reference proteome</keyword>
<feature type="compositionally biased region" description="Basic residues" evidence="1">
    <location>
        <begin position="203"/>
        <end position="213"/>
    </location>
</feature>
<dbReference type="EMBL" id="VOOR01000049">
    <property type="protein sequence ID" value="TXB61669.1"/>
    <property type="molecule type" value="Genomic_DNA"/>
</dbReference>
<dbReference type="OrthoDB" id="2079210at2"/>
<evidence type="ECO:0000313" key="2">
    <source>
        <dbReference type="EMBL" id="TXB61669.1"/>
    </source>
</evidence>
<name>A0A5C6RI86_9BACT</name>
<comment type="caution">
    <text evidence="2">The sequence shown here is derived from an EMBL/GenBank/DDBJ whole genome shotgun (WGS) entry which is preliminary data.</text>
</comment>
<evidence type="ECO:0000256" key="1">
    <source>
        <dbReference type="SAM" id="MobiDB-lite"/>
    </source>
</evidence>